<evidence type="ECO:0000313" key="2">
    <source>
        <dbReference type="Proteomes" id="UP000297422"/>
    </source>
</evidence>
<evidence type="ECO:0000313" key="1">
    <source>
        <dbReference type="EMBL" id="TGM20372.1"/>
    </source>
</evidence>
<gene>
    <name evidence="1" type="ORF">EHQ90_03480</name>
</gene>
<keyword evidence="2" id="KW-1185">Reference proteome</keyword>
<organism evidence="1 2">
    <name type="scientific">Leptospira stimsonii</name>
    <dbReference type="NCBI Taxonomy" id="2202203"/>
    <lineage>
        <taxon>Bacteria</taxon>
        <taxon>Pseudomonadati</taxon>
        <taxon>Spirochaetota</taxon>
        <taxon>Spirochaetia</taxon>
        <taxon>Leptospirales</taxon>
        <taxon>Leptospiraceae</taxon>
        <taxon>Leptospira</taxon>
    </lineage>
</organism>
<dbReference type="RefSeq" id="WP_135684085.1">
    <property type="nucleotide sequence ID" value="NZ_RQGT01000023.1"/>
</dbReference>
<proteinExistence type="predicted"/>
<protein>
    <submittedName>
        <fullName evidence="1">DUF1564 family protein</fullName>
    </submittedName>
</protein>
<dbReference type="Pfam" id="PF07600">
    <property type="entry name" value="DUF1564"/>
    <property type="match status" value="1"/>
</dbReference>
<comment type="caution">
    <text evidence="1">The sequence shown here is derived from an EMBL/GenBank/DDBJ whole genome shotgun (WGS) entry which is preliminary data.</text>
</comment>
<dbReference type="EMBL" id="RQGT01000023">
    <property type="protein sequence ID" value="TGM20372.1"/>
    <property type="molecule type" value="Genomic_DNA"/>
</dbReference>
<reference evidence="2" key="1">
    <citation type="journal article" date="2019" name="PLoS Negl. Trop. Dis.">
        <title>Revisiting the worldwide diversity of Leptospira species in the environment.</title>
        <authorList>
            <person name="Vincent A.T."/>
            <person name="Schiettekatte O."/>
            <person name="Bourhy P."/>
            <person name="Veyrier F.J."/>
            <person name="Picardeau M."/>
        </authorList>
    </citation>
    <scope>NUCLEOTIDE SEQUENCE [LARGE SCALE GENOMIC DNA]</scope>
    <source>
        <strain evidence="2">201702407</strain>
    </source>
</reference>
<name>A0ABY2NB09_9LEPT</name>
<dbReference type="InterPro" id="IPR011458">
    <property type="entry name" value="DUF1564"/>
</dbReference>
<accession>A0ABY2NB09</accession>
<sequence>MFRGGFVSGPSSWSRGKDRVDLGDLGSELRTMIYRRRGRGKRGFRCGKKSELRVIFTKKRPSPCSPRELLGTVSGMSGQNKKTNRFFHEKQLKGSRRANYFTSDLYVPLQLYPYALERIKKHKSLSVYLEILLNEYKEEAIQTQKPNSLERISYQKKSQDLKRISFRPKAKDWAELRTISRYLGISMCKTFVLLLEMERRDEKGISFKISEKAKYRIQSLIQKFSHKRDQITFELIVDW</sequence>
<dbReference type="Proteomes" id="UP000297422">
    <property type="component" value="Unassembled WGS sequence"/>
</dbReference>